<dbReference type="EMBL" id="VLKI01000001">
    <property type="protein sequence ID" value="TWH90685.1"/>
    <property type="molecule type" value="Genomic_DNA"/>
</dbReference>
<protein>
    <submittedName>
        <fullName evidence="1">Rubrerythrin</fullName>
    </submittedName>
</protein>
<accession>A0A562K641</accession>
<comment type="caution">
    <text evidence="1">The sequence shown here is derived from an EMBL/GenBank/DDBJ whole genome shotgun (WGS) entry which is preliminary data.</text>
</comment>
<name>A0A562K641_9BACI</name>
<dbReference type="AlphaFoldDB" id="A0A562K641"/>
<organism evidence="1 2">
    <name type="scientific">Cytobacillus oceanisediminis</name>
    <dbReference type="NCBI Taxonomy" id="665099"/>
    <lineage>
        <taxon>Bacteria</taxon>
        <taxon>Bacillati</taxon>
        <taxon>Bacillota</taxon>
        <taxon>Bacilli</taxon>
        <taxon>Bacillales</taxon>
        <taxon>Bacillaceae</taxon>
        <taxon>Cytobacillus</taxon>
    </lineage>
</organism>
<proteinExistence type="predicted"/>
<reference evidence="1 2" key="1">
    <citation type="journal article" date="2015" name="Stand. Genomic Sci.">
        <title>Genomic Encyclopedia of Bacterial and Archaeal Type Strains, Phase III: the genomes of soil and plant-associated and newly described type strains.</title>
        <authorList>
            <person name="Whitman W.B."/>
            <person name="Woyke T."/>
            <person name="Klenk H.P."/>
            <person name="Zhou Y."/>
            <person name="Lilburn T.G."/>
            <person name="Beck B.J."/>
            <person name="De Vos P."/>
            <person name="Vandamme P."/>
            <person name="Eisen J.A."/>
            <person name="Garrity G."/>
            <person name="Hugenholtz P."/>
            <person name="Kyrpides N.C."/>
        </authorList>
    </citation>
    <scope>NUCLEOTIDE SEQUENCE [LARGE SCALE GENOMIC DNA]</scope>
    <source>
        <strain evidence="1 2">CGMCC 1.10115</strain>
    </source>
</reference>
<sequence length="157" mass="18290">MIRSPVDKQLVSDIQKAINGEFSAIACYKSLAEMAPAKDERSQITEIRKDEIRHLEEFKRIYISLTGKQPTPQRLPGCPSTYKEGLDFSFHDEQKTVDFCLDLAERMDGPSFKQTIRRAAPDEQNHAVWFMYFIHKNQRKRHSERQQQPKLTALKGH</sequence>
<dbReference type="CDD" id="cd00657">
    <property type="entry name" value="Ferritin_like"/>
    <property type="match status" value="1"/>
</dbReference>
<dbReference type="Gene3D" id="1.20.1260.10">
    <property type="match status" value="1"/>
</dbReference>
<dbReference type="Proteomes" id="UP000318667">
    <property type="component" value="Unassembled WGS sequence"/>
</dbReference>
<evidence type="ECO:0000313" key="2">
    <source>
        <dbReference type="Proteomes" id="UP000318667"/>
    </source>
</evidence>
<dbReference type="InterPro" id="IPR012347">
    <property type="entry name" value="Ferritin-like"/>
</dbReference>
<dbReference type="InterPro" id="IPR009078">
    <property type="entry name" value="Ferritin-like_SF"/>
</dbReference>
<keyword evidence="2" id="KW-1185">Reference proteome</keyword>
<evidence type="ECO:0000313" key="1">
    <source>
        <dbReference type="EMBL" id="TWH90685.1"/>
    </source>
</evidence>
<gene>
    <name evidence="1" type="ORF">IQ19_00131</name>
</gene>
<dbReference type="SUPFAM" id="SSF47240">
    <property type="entry name" value="Ferritin-like"/>
    <property type="match status" value="1"/>
</dbReference>